<keyword evidence="1" id="KW-0472">Membrane</keyword>
<sequence>MLETCLHELTRDKSLINKEGNTAINISSRNALTTGSICTTGVSLLRRAVVELRLELRLRRLSDGAEEENRSVILDACDRLVKALRLYCPWEARIQYDYIFFYLFMSLFVIHYLHFIYYFSNDNNK</sequence>
<evidence type="ECO:0000256" key="1">
    <source>
        <dbReference type="SAM" id="Phobius"/>
    </source>
</evidence>
<evidence type="ECO:0000313" key="3">
    <source>
        <dbReference type="Proteomes" id="UP000784294"/>
    </source>
</evidence>
<dbReference type="Proteomes" id="UP000784294">
    <property type="component" value="Unassembled WGS sequence"/>
</dbReference>
<evidence type="ECO:0000313" key="2">
    <source>
        <dbReference type="EMBL" id="VEL17069.1"/>
    </source>
</evidence>
<reference evidence="2" key="1">
    <citation type="submission" date="2018-11" db="EMBL/GenBank/DDBJ databases">
        <authorList>
            <consortium name="Pathogen Informatics"/>
        </authorList>
    </citation>
    <scope>NUCLEOTIDE SEQUENCE</scope>
</reference>
<organism evidence="2 3">
    <name type="scientific">Protopolystoma xenopodis</name>
    <dbReference type="NCBI Taxonomy" id="117903"/>
    <lineage>
        <taxon>Eukaryota</taxon>
        <taxon>Metazoa</taxon>
        <taxon>Spiralia</taxon>
        <taxon>Lophotrochozoa</taxon>
        <taxon>Platyhelminthes</taxon>
        <taxon>Monogenea</taxon>
        <taxon>Polyopisthocotylea</taxon>
        <taxon>Polystomatidea</taxon>
        <taxon>Polystomatidae</taxon>
        <taxon>Protopolystoma</taxon>
    </lineage>
</organism>
<dbReference type="OrthoDB" id="2504561at2759"/>
<dbReference type="AlphaFoldDB" id="A0A448WPM0"/>
<feature type="transmembrane region" description="Helical" evidence="1">
    <location>
        <begin position="99"/>
        <end position="119"/>
    </location>
</feature>
<keyword evidence="1" id="KW-1133">Transmembrane helix</keyword>
<name>A0A448WPM0_9PLAT</name>
<dbReference type="EMBL" id="CAAALY010030958">
    <property type="protein sequence ID" value="VEL17069.1"/>
    <property type="molecule type" value="Genomic_DNA"/>
</dbReference>
<comment type="caution">
    <text evidence="2">The sequence shown here is derived from an EMBL/GenBank/DDBJ whole genome shotgun (WGS) entry which is preliminary data.</text>
</comment>
<keyword evidence="1" id="KW-0812">Transmembrane</keyword>
<gene>
    <name evidence="2" type="ORF">PXEA_LOCUS10509</name>
</gene>
<protein>
    <submittedName>
        <fullName evidence="2">Uncharacterized protein</fullName>
    </submittedName>
</protein>
<proteinExistence type="predicted"/>
<keyword evidence="3" id="KW-1185">Reference proteome</keyword>
<accession>A0A448WPM0</accession>